<feature type="domain" description="ABC transporter" evidence="3">
    <location>
        <begin position="341"/>
        <end position="569"/>
    </location>
</feature>
<dbReference type="InterPro" id="IPR017871">
    <property type="entry name" value="ABC_transporter-like_CS"/>
</dbReference>
<dbReference type="Pfam" id="PF04068">
    <property type="entry name" value="Fer4_RLI"/>
    <property type="match status" value="1"/>
</dbReference>
<keyword evidence="2" id="KW-0067">ATP-binding</keyword>
<dbReference type="InterPro" id="IPR017896">
    <property type="entry name" value="4Fe4S_Fe-S-bd"/>
</dbReference>
<dbReference type="InterPro" id="IPR027417">
    <property type="entry name" value="P-loop_NTPase"/>
</dbReference>
<dbReference type="PROSITE" id="PS50893">
    <property type="entry name" value="ABC_TRANSPORTER_2"/>
    <property type="match status" value="2"/>
</dbReference>
<reference evidence="5" key="1">
    <citation type="journal article" date="2015" name="Nature">
        <title>Complex archaea that bridge the gap between prokaryotes and eukaryotes.</title>
        <authorList>
            <person name="Spang A."/>
            <person name="Saw J.H."/>
            <person name="Jorgensen S.L."/>
            <person name="Zaremba-Niedzwiedzka K."/>
            <person name="Martijn J."/>
            <person name="Lind A.E."/>
            <person name="van Eijk R."/>
            <person name="Schleper C."/>
            <person name="Guy L."/>
            <person name="Ettema T.J."/>
        </authorList>
    </citation>
    <scope>NUCLEOTIDE SEQUENCE</scope>
</reference>
<dbReference type="FunFam" id="3.40.50.300:FF:000152">
    <property type="entry name" value="ATP-binding cassette, sub-family E, member 1"/>
    <property type="match status" value="1"/>
</dbReference>
<comment type="caution">
    <text evidence="5">The sequence shown here is derived from an EMBL/GenBank/DDBJ whole genome shotgun (WGS) entry which is preliminary data.</text>
</comment>
<evidence type="ECO:0000313" key="5">
    <source>
        <dbReference type="EMBL" id="KKN40857.1"/>
    </source>
</evidence>
<dbReference type="PROSITE" id="PS00211">
    <property type="entry name" value="ABC_TRANSPORTER_1"/>
    <property type="match status" value="2"/>
</dbReference>
<keyword evidence="1" id="KW-0547">Nucleotide-binding</keyword>
<dbReference type="SUPFAM" id="SSF54862">
    <property type="entry name" value="4Fe-4S ferredoxins"/>
    <property type="match status" value="1"/>
</dbReference>
<dbReference type="InterPro" id="IPR003593">
    <property type="entry name" value="AAA+_ATPase"/>
</dbReference>
<dbReference type="PANTHER" id="PTHR19248">
    <property type="entry name" value="ATP-BINDING TRANSPORT PROTEIN-RELATED"/>
    <property type="match status" value="1"/>
</dbReference>
<dbReference type="Pfam" id="PF00037">
    <property type="entry name" value="Fer4"/>
    <property type="match status" value="1"/>
</dbReference>
<gene>
    <name evidence="5" type="ORF">LCGC14_0729290</name>
</gene>
<dbReference type="InterPro" id="IPR003439">
    <property type="entry name" value="ABC_transporter-like_ATP-bd"/>
</dbReference>
<proteinExistence type="predicted"/>
<protein>
    <recommendedName>
        <fullName evidence="6">Ribosome biogenesis/translation initiation ATPase RLI</fullName>
    </recommendedName>
</protein>
<dbReference type="InterPro" id="IPR007209">
    <property type="entry name" value="RNaseL-inhib-like_metal-bd_dom"/>
</dbReference>
<dbReference type="AlphaFoldDB" id="A0A0F9QV62"/>
<dbReference type="SUPFAM" id="SSF52540">
    <property type="entry name" value="P-loop containing nucleoside triphosphate hydrolases"/>
    <property type="match status" value="2"/>
</dbReference>
<sequence>MRIAVLNKDFCKPDKCSPYGEKPCIKYCPRVRTGDKTIVLNQDEKSVTISESLCSGDGICIKKCPFNAIKIVNLPDPLRDQISYRYGSDQFSLFRMAIPKKGKVLGLIGQNGIGKSTMLKALSNELKLNLGRFGDDSPNWDEIINHFKGSELHQYFTDLSKNKLNIVYKPQNITVIPKFISGTVIEILSKNDNGEKLFQITEKLNLSKILDRNISVLSGGELQRVAIAAAYLKNGDVYLFDEPSSYLDVSERINMAKLIRTLSSENKTIIVVEHDLAILDYLSDYVSILYGEPGVYGIVSHPQGVRVGINIYLNGYIKDENVRFREVPILFHERPPPESLYGFGDIIYSYEDTNISLGNFNLNVTGGEIHSGEIFGILGANGIGKTTFINSIFDSIMKNKEGIEFENEGKRQKIDVSLKPQYIKMEGDHPVSDIISNIRLSSHLSQSYKKRLINTLNLENIRERKISELSGGELQRVAIARCLSKEADIFILDEPSAFLDIEMRLQVAQLIRKSLEELKKAGFVVEHDIITQDFIADSILVFEGTPGLKGRAYAPQSLRDGFNLFLKMMGITFRRDSATKRPRVNKLNSKKDNLQKSINEYYYIPK</sequence>
<evidence type="ECO:0000256" key="1">
    <source>
        <dbReference type="ARBA" id="ARBA00022741"/>
    </source>
</evidence>
<feature type="domain" description="ABC transporter" evidence="3">
    <location>
        <begin position="69"/>
        <end position="315"/>
    </location>
</feature>
<evidence type="ECO:0000259" key="3">
    <source>
        <dbReference type="PROSITE" id="PS50893"/>
    </source>
</evidence>
<name>A0A0F9QV62_9ZZZZ</name>
<evidence type="ECO:0000256" key="2">
    <source>
        <dbReference type="ARBA" id="ARBA00022840"/>
    </source>
</evidence>
<dbReference type="NCBIfam" id="NF009945">
    <property type="entry name" value="PRK13409.1"/>
    <property type="match status" value="1"/>
</dbReference>
<dbReference type="PRINTS" id="PR01868">
    <property type="entry name" value="ABCEFAMILY"/>
</dbReference>
<dbReference type="InterPro" id="IPR013283">
    <property type="entry name" value="RLI1"/>
</dbReference>
<organism evidence="5">
    <name type="scientific">marine sediment metagenome</name>
    <dbReference type="NCBI Taxonomy" id="412755"/>
    <lineage>
        <taxon>unclassified sequences</taxon>
        <taxon>metagenomes</taxon>
        <taxon>ecological metagenomes</taxon>
    </lineage>
</organism>
<dbReference type="GO" id="GO:0005524">
    <property type="term" value="F:ATP binding"/>
    <property type="evidence" value="ECO:0007669"/>
    <property type="project" value="UniProtKB-KW"/>
</dbReference>
<evidence type="ECO:0000259" key="4">
    <source>
        <dbReference type="PROSITE" id="PS51379"/>
    </source>
</evidence>
<dbReference type="Gene3D" id="3.40.50.300">
    <property type="entry name" value="P-loop containing nucleotide triphosphate hydrolases"/>
    <property type="match status" value="2"/>
</dbReference>
<evidence type="ECO:0008006" key="6">
    <source>
        <dbReference type="Google" id="ProtNLM"/>
    </source>
</evidence>
<dbReference type="PROSITE" id="PS51379">
    <property type="entry name" value="4FE4S_FER_2"/>
    <property type="match status" value="1"/>
</dbReference>
<accession>A0A0F9QV62</accession>
<dbReference type="EMBL" id="LAZR01001682">
    <property type="protein sequence ID" value="KKN40857.1"/>
    <property type="molecule type" value="Genomic_DNA"/>
</dbReference>
<dbReference type="SMART" id="SM00382">
    <property type="entry name" value="AAA"/>
    <property type="match status" value="2"/>
</dbReference>
<feature type="domain" description="4Fe-4S ferredoxin-type" evidence="4">
    <location>
        <begin position="45"/>
        <end position="74"/>
    </location>
</feature>
<dbReference type="Pfam" id="PF00005">
    <property type="entry name" value="ABC_tran"/>
    <property type="match status" value="2"/>
</dbReference>
<dbReference type="GO" id="GO:0016887">
    <property type="term" value="F:ATP hydrolysis activity"/>
    <property type="evidence" value="ECO:0007669"/>
    <property type="project" value="InterPro"/>
</dbReference>